<dbReference type="GO" id="GO:0005886">
    <property type="term" value="C:plasma membrane"/>
    <property type="evidence" value="ECO:0007669"/>
    <property type="project" value="UniProtKB-SubCell"/>
</dbReference>
<name>A0A4Y7R841_9FIRM</name>
<dbReference type="PANTHER" id="PTHR34040:SF2">
    <property type="entry name" value="FLAGELLAR BIOSYNTHETIC PROTEIN FLIQ"/>
    <property type="match status" value="1"/>
</dbReference>
<evidence type="ECO:0000256" key="4">
    <source>
        <dbReference type="ARBA" id="ARBA00022692"/>
    </source>
</evidence>
<keyword evidence="8" id="KW-0966">Cell projection</keyword>
<feature type="transmembrane region" description="Helical" evidence="7">
    <location>
        <begin position="60"/>
        <end position="79"/>
    </location>
</feature>
<keyword evidence="4 7" id="KW-0812">Transmembrane</keyword>
<dbReference type="Pfam" id="PF01313">
    <property type="entry name" value="Bac_export_3"/>
    <property type="match status" value="1"/>
</dbReference>
<reference evidence="8 9" key="1">
    <citation type="journal article" date="2018" name="Environ. Microbiol.">
        <title>Novel energy conservation strategies and behaviour of Pelotomaculum schinkii driving syntrophic propionate catabolism.</title>
        <authorList>
            <person name="Hidalgo-Ahumada C.A.P."/>
            <person name="Nobu M.K."/>
            <person name="Narihiro T."/>
            <person name="Tamaki H."/>
            <person name="Liu W.T."/>
            <person name="Kamagata Y."/>
            <person name="Stams A.J.M."/>
            <person name="Imachi H."/>
            <person name="Sousa D.Z."/>
        </authorList>
    </citation>
    <scope>NUCLEOTIDE SEQUENCE [LARGE SCALE GENOMIC DNA]</scope>
    <source>
        <strain evidence="8 9">HH</strain>
    </source>
</reference>
<evidence type="ECO:0000256" key="5">
    <source>
        <dbReference type="ARBA" id="ARBA00022989"/>
    </source>
</evidence>
<gene>
    <name evidence="8" type="primary">fliQ</name>
    <name evidence="8" type="ORF">Psch_03710</name>
</gene>
<dbReference type="InterPro" id="IPR002191">
    <property type="entry name" value="Bac_export_3"/>
</dbReference>
<keyword evidence="9" id="KW-1185">Reference proteome</keyword>
<dbReference type="AlphaFoldDB" id="A0A4Y7R841"/>
<dbReference type="EMBL" id="QFGA01000003">
    <property type="protein sequence ID" value="TEB04947.1"/>
    <property type="molecule type" value="Genomic_DNA"/>
</dbReference>
<evidence type="ECO:0000313" key="8">
    <source>
        <dbReference type="EMBL" id="TEB04947.1"/>
    </source>
</evidence>
<comment type="subcellular location">
    <subcellularLocation>
        <location evidence="1">Cell membrane</location>
        <topology evidence="1">Multi-pass membrane protein</topology>
    </subcellularLocation>
</comment>
<evidence type="ECO:0000256" key="7">
    <source>
        <dbReference type="SAM" id="Phobius"/>
    </source>
</evidence>
<proteinExistence type="inferred from homology"/>
<keyword evidence="8" id="KW-0282">Flagellum</keyword>
<evidence type="ECO:0000256" key="1">
    <source>
        <dbReference type="ARBA" id="ARBA00004651"/>
    </source>
</evidence>
<dbReference type="PRINTS" id="PR00952">
    <property type="entry name" value="TYPE3IMQPROT"/>
</dbReference>
<keyword evidence="5 7" id="KW-1133">Transmembrane helix</keyword>
<organism evidence="8 9">
    <name type="scientific">Pelotomaculum schinkii</name>
    <dbReference type="NCBI Taxonomy" id="78350"/>
    <lineage>
        <taxon>Bacteria</taxon>
        <taxon>Bacillati</taxon>
        <taxon>Bacillota</taxon>
        <taxon>Clostridia</taxon>
        <taxon>Eubacteriales</taxon>
        <taxon>Desulfotomaculaceae</taxon>
        <taxon>Pelotomaculum</taxon>
    </lineage>
</organism>
<evidence type="ECO:0000256" key="3">
    <source>
        <dbReference type="ARBA" id="ARBA00022475"/>
    </source>
</evidence>
<evidence type="ECO:0000256" key="6">
    <source>
        <dbReference type="ARBA" id="ARBA00023136"/>
    </source>
</evidence>
<accession>A0A4Y7R841</accession>
<evidence type="ECO:0000313" key="9">
    <source>
        <dbReference type="Proteomes" id="UP000298324"/>
    </source>
</evidence>
<dbReference type="GO" id="GO:0009306">
    <property type="term" value="P:protein secretion"/>
    <property type="evidence" value="ECO:0007669"/>
    <property type="project" value="InterPro"/>
</dbReference>
<comment type="caution">
    <text evidence="8">The sequence shown here is derived from an EMBL/GenBank/DDBJ whole genome shotgun (WGS) entry which is preliminary data.</text>
</comment>
<dbReference type="PIRSF" id="PIRSF004669">
    <property type="entry name" value="FliQ"/>
    <property type="match status" value="1"/>
</dbReference>
<evidence type="ECO:0000256" key="2">
    <source>
        <dbReference type="ARBA" id="ARBA00006156"/>
    </source>
</evidence>
<keyword evidence="3" id="KW-1003">Cell membrane</keyword>
<dbReference type="Proteomes" id="UP000298324">
    <property type="component" value="Unassembled WGS sequence"/>
</dbReference>
<feature type="transmembrane region" description="Helical" evidence="7">
    <location>
        <begin position="20"/>
        <end position="40"/>
    </location>
</feature>
<keyword evidence="8" id="KW-0969">Cilium</keyword>
<sequence length="94" mass="10240">MGGRWLTQTFVIHLAREALLLTLSLAGPVMATALLIGLVISVLQATTQIQDQMLNMAPKIVGVFIVLLVLGAWMLNIAINFTNNIFAQIPNIVR</sequence>
<protein>
    <submittedName>
        <fullName evidence="8">Flagellar biosynthetic protein FliQ</fullName>
    </submittedName>
</protein>
<dbReference type="PANTHER" id="PTHR34040">
    <property type="entry name" value="FLAGELLAR BIOSYNTHETIC PROTEIN FLIQ"/>
    <property type="match status" value="1"/>
</dbReference>
<comment type="similarity">
    <text evidence="2">Belongs to the FliQ/MopD/SpaQ family.</text>
</comment>
<keyword evidence="6 7" id="KW-0472">Membrane</keyword>